<proteinExistence type="predicted"/>
<evidence type="ECO:0000259" key="1">
    <source>
        <dbReference type="Pfam" id="PF18864"/>
    </source>
</evidence>
<dbReference type="EMBL" id="NGDO01000060">
    <property type="protein sequence ID" value="OTL95426.1"/>
    <property type="molecule type" value="Genomic_DNA"/>
</dbReference>
<evidence type="ECO:0000313" key="3">
    <source>
        <dbReference type="Proteomes" id="UP000194767"/>
    </source>
</evidence>
<accession>A0AB36LZ39</accession>
<comment type="caution">
    <text evidence="2">The sequence shown here is derived from an EMBL/GenBank/DDBJ whole genome shotgun (WGS) entry which is preliminary data.</text>
</comment>
<evidence type="ECO:0000313" key="2">
    <source>
        <dbReference type="EMBL" id="OTL95426.1"/>
    </source>
</evidence>
<name>A0AB36LZ39_ACINO</name>
<organism evidence="2 3">
    <name type="scientific">Acinetobacter nosocomialis</name>
    <dbReference type="NCBI Taxonomy" id="106654"/>
    <lineage>
        <taxon>Bacteria</taxon>
        <taxon>Pseudomonadati</taxon>
        <taxon>Pseudomonadota</taxon>
        <taxon>Gammaproteobacteria</taxon>
        <taxon>Moraxellales</taxon>
        <taxon>Moraxellaceae</taxon>
        <taxon>Acinetobacter</taxon>
        <taxon>Acinetobacter calcoaceticus/baumannii complex</taxon>
    </lineage>
</organism>
<dbReference type="Pfam" id="PF18864">
    <property type="entry name" value="AbiTii"/>
    <property type="match status" value="1"/>
</dbReference>
<sequence>MSLLREIQKDAVNSNVSVSDLLRKCKILAYRLGNEDFKSWVDFELNGYESDDLLPEYRKIYVGSKGHFVGSFGRSFNNADIPIHGLPEKLQEICTKANFSNPIAALESYTVNDKNGQLTQSWNLAILAKYGSNMYSDLNCIQAWKVIPIAAVIGIIDTVKTKILNFVLEIEIINPKAGEAELNSNPIPQDQVSQVFNINISGNVQNLASGNHHSNIQQEVINHIPQEFIKLIDELKQSDTDNEISNEISRRIEILGTAIGTDQYKTLYNELMSFVSNHVTILGLLAPHIPMLTSYLS</sequence>
<dbReference type="AlphaFoldDB" id="A0AB36LZ39"/>
<gene>
    <name evidence="2" type="ORF">B9X58_14930</name>
</gene>
<protein>
    <recommendedName>
        <fullName evidence="1">AbiTii domain-containing protein</fullName>
    </recommendedName>
</protein>
<feature type="domain" description="AbiTii" evidence="1">
    <location>
        <begin position="2"/>
        <end position="193"/>
    </location>
</feature>
<dbReference type="Proteomes" id="UP000194767">
    <property type="component" value="Unassembled WGS sequence"/>
</dbReference>
<dbReference type="RefSeq" id="WP_017393445.1">
    <property type="nucleotide sequence ID" value="NZ_BKKR01000011.1"/>
</dbReference>
<reference evidence="2 3" key="1">
    <citation type="submission" date="2017-05" db="EMBL/GenBank/DDBJ databases">
        <authorList>
            <person name="Kreiswirth B."/>
            <person name="Manca C."/>
            <person name="Chen L."/>
            <person name="Evans S."/>
            <person name="Fowler V."/>
            <person name="Patel R."/>
            <person name="Chambers H."/>
            <person name="Bonomo R."/>
            <person name="Paul V."/>
            <person name="Sankar J."/>
            <person name="Gaind R."/>
            <person name="Ray P."/>
            <person name="Gautam V."/>
            <person name="Biswal M."/>
            <person name="Datta S."/>
            <person name="Walia K."/>
            <person name="Adams M."/>
            <person name="Nelson K."/>
            <person name="Sutton G."/>
            <person name="Fouts D."/>
            <person name="Hujer K."/>
            <person name="Hujer A."/>
        </authorList>
    </citation>
    <scope>NUCLEOTIDE SEQUENCE [LARGE SCALE GENOMIC DNA]</scope>
    <source>
        <strain evidence="2 3">PR324</strain>
    </source>
</reference>
<dbReference type="InterPro" id="IPR041304">
    <property type="entry name" value="AbiTii"/>
</dbReference>